<evidence type="ECO:0000313" key="4">
    <source>
        <dbReference type="Proteomes" id="UP000006514"/>
    </source>
</evidence>
<feature type="region of interest" description="Disordered" evidence="2">
    <location>
        <begin position="1"/>
        <end position="31"/>
    </location>
</feature>
<keyword evidence="4" id="KW-1185">Reference proteome</keyword>
<feature type="coiled-coil region" evidence="1">
    <location>
        <begin position="113"/>
        <end position="147"/>
    </location>
</feature>
<dbReference type="Gene3D" id="1.20.5.1700">
    <property type="match status" value="1"/>
</dbReference>
<dbReference type="InParanoid" id="J0CUX0"/>
<protein>
    <submittedName>
        <fullName evidence="3">Uncharacterized protein</fullName>
    </submittedName>
</protein>
<dbReference type="Proteomes" id="UP000006514">
    <property type="component" value="Unassembled WGS sequence"/>
</dbReference>
<organism evidence="3 4">
    <name type="scientific">Auricularia subglabra (strain TFB-10046 / SS5)</name>
    <name type="common">White-rot fungus</name>
    <name type="synonym">Auricularia delicata (strain TFB10046)</name>
    <dbReference type="NCBI Taxonomy" id="717982"/>
    <lineage>
        <taxon>Eukaryota</taxon>
        <taxon>Fungi</taxon>
        <taxon>Dikarya</taxon>
        <taxon>Basidiomycota</taxon>
        <taxon>Agaricomycotina</taxon>
        <taxon>Agaricomycetes</taxon>
        <taxon>Auriculariales</taxon>
        <taxon>Auriculariaceae</taxon>
        <taxon>Auricularia</taxon>
    </lineage>
</organism>
<name>J0CUX0_AURST</name>
<evidence type="ECO:0000256" key="1">
    <source>
        <dbReference type="SAM" id="Coils"/>
    </source>
</evidence>
<evidence type="ECO:0000313" key="3">
    <source>
        <dbReference type="EMBL" id="EJD34167.1"/>
    </source>
</evidence>
<gene>
    <name evidence="3" type="ORF">AURDEDRAFT_131305</name>
</gene>
<proteinExistence type="predicted"/>
<accession>J0CUX0</accession>
<dbReference type="KEGG" id="adl:AURDEDRAFT_131305"/>
<keyword evidence="1" id="KW-0175">Coiled coil</keyword>
<reference evidence="4" key="1">
    <citation type="journal article" date="2012" name="Science">
        <title>The Paleozoic origin of enzymatic lignin decomposition reconstructed from 31 fungal genomes.</title>
        <authorList>
            <person name="Floudas D."/>
            <person name="Binder M."/>
            <person name="Riley R."/>
            <person name="Barry K."/>
            <person name="Blanchette R.A."/>
            <person name="Henrissat B."/>
            <person name="Martinez A.T."/>
            <person name="Otillar R."/>
            <person name="Spatafora J.W."/>
            <person name="Yadav J.S."/>
            <person name="Aerts A."/>
            <person name="Benoit I."/>
            <person name="Boyd A."/>
            <person name="Carlson A."/>
            <person name="Copeland A."/>
            <person name="Coutinho P.M."/>
            <person name="de Vries R.P."/>
            <person name="Ferreira P."/>
            <person name="Findley K."/>
            <person name="Foster B."/>
            <person name="Gaskell J."/>
            <person name="Glotzer D."/>
            <person name="Gorecki P."/>
            <person name="Heitman J."/>
            <person name="Hesse C."/>
            <person name="Hori C."/>
            <person name="Igarashi K."/>
            <person name="Jurgens J.A."/>
            <person name="Kallen N."/>
            <person name="Kersten P."/>
            <person name="Kohler A."/>
            <person name="Kuees U."/>
            <person name="Kumar T.K.A."/>
            <person name="Kuo A."/>
            <person name="LaButti K."/>
            <person name="Larrondo L.F."/>
            <person name="Lindquist E."/>
            <person name="Ling A."/>
            <person name="Lombard V."/>
            <person name="Lucas S."/>
            <person name="Lundell T."/>
            <person name="Martin R."/>
            <person name="McLaughlin D.J."/>
            <person name="Morgenstern I."/>
            <person name="Morin E."/>
            <person name="Murat C."/>
            <person name="Nagy L.G."/>
            <person name="Nolan M."/>
            <person name="Ohm R.A."/>
            <person name="Patyshakuliyeva A."/>
            <person name="Rokas A."/>
            <person name="Ruiz-Duenas F.J."/>
            <person name="Sabat G."/>
            <person name="Salamov A."/>
            <person name="Samejima M."/>
            <person name="Schmutz J."/>
            <person name="Slot J.C."/>
            <person name="St John F."/>
            <person name="Stenlid J."/>
            <person name="Sun H."/>
            <person name="Sun S."/>
            <person name="Syed K."/>
            <person name="Tsang A."/>
            <person name="Wiebenga A."/>
            <person name="Young D."/>
            <person name="Pisabarro A."/>
            <person name="Eastwood D.C."/>
            <person name="Martin F."/>
            <person name="Cullen D."/>
            <person name="Grigoriev I.V."/>
            <person name="Hibbett D.S."/>
        </authorList>
    </citation>
    <scope>NUCLEOTIDE SEQUENCE [LARGE SCALE GENOMIC DNA]</scope>
    <source>
        <strain evidence="4">TFB10046</strain>
    </source>
</reference>
<dbReference type="EMBL" id="JH687989">
    <property type="protein sequence ID" value="EJD34167.1"/>
    <property type="molecule type" value="Genomic_DNA"/>
</dbReference>
<evidence type="ECO:0000256" key="2">
    <source>
        <dbReference type="SAM" id="MobiDB-lite"/>
    </source>
</evidence>
<dbReference type="AlphaFoldDB" id="J0CUX0"/>
<sequence length="192" mass="21021">MSKGVSSPTDTKPSAPTQGAQNTSEARNSGDTIRTFLAAPEGPTVDELEKFCAMAEVKAGFEQMQLNFKVATEHPSASFAKYKDGWDAICDLLQEVRDLRIRTVELELENNSILDLVQEVADLKCEVARLEEEKTALAQENSQMRENVNTKLSAIDAFIRMERSRARTEALSGAPQAIEGERAGDFGGYCSA</sequence>